<dbReference type="Pfam" id="PF17111">
    <property type="entry name" value="PigL_N"/>
    <property type="match status" value="1"/>
</dbReference>
<keyword evidence="3" id="KW-1185">Reference proteome</keyword>
<dbReference type="EMBL" id="VYYT01000023">
    <property type="protein sequence ID" value="KAK2777001.1"/>
    <property type="molecule type" value="Genomic_DNA"/>
</dbReference>
<reference evidence="2" key="1">
    <citation type="submission" date="2023-02" db="EMBL/GenBank/DDBJ databases">
        <title>Colletotrichum kahawae CIFC_Que2 genome sequencing and assembly.</title>
        <authorList>
            <person name="Baroncelli R."/>
        </authorList>
    </citation>
    <scope>NUCLEOTIDE SEQUENCE</scope>
    <source>
        <strain evidence="2">CIFC_Que2</strain>
    </source>
</reference>
<dbReference type="AlphaFoldDB" id="A0AAD9YRS2"/>
<comment type="caution">
    <text evidence="2">The sequence shown here is derived from an EMBL/GenBank/DDBJ whole genome shotgun (WGS) entry which is preliminary data.</text>
</comment>
<name>A0AAD9YRS2_COLKA</name>
<evidence type="ECO:0000259" key="1">
    <source>
        <dbReference type="Pfam" id="PF17111"/>
    </source>
</evidence>
<accession>A0AAD9YRS2</accession>
<sequence>MSGVEAGATIVGLVGFGLTSLKAFYQFISSVKDGPEKVRDLANDLRSLQAAYERIQALGDLPGIFASSPSLPDLLKDCNESIGKLQKKIGKLQVRPNDKFHGVVWKRLKMAFNDDDIAQALGVLSGYVGKFTLEIGVIELRLVHQNGRHMSQLVAGGERHLTMAKQQHSMLEKIGTDMNSFIPQIQQFENSMNTVAVKITSMQSLSPGQATEIIARLEKLESGFDSMSLQNKTPANKIAVDGNSWPVPQEETENPAILASIQNLCALVDRQERHIESDEAQDVIEDGDNTFQDRIASVLFKPRGSHSHYVIKATVRQFQRMHGFYSFAPTVTVSRIRPRSSRVFQCVRFGDMTGLLQLLASGEASLQDRDDKGASLLHVSAAPIF</sequence>
<organism evidence="2 3">
    <name type="scientific">Colletotrichum kahawae</name>
    <name type="common">Coffee berry disease fungus</name>
    <dbReference type="NCBI Taxonomy" id="34407"/>
    <lineage>
        <taxon>Eukaryota</taxon>
        <taxon>Fungi</taxon>
        <taxon>Dikarya</taxon>
        <taxon>Ascomycota</taxon>
        <taxon>Pezizomycotina</taxon>
        <taxon>Sordariomycetes</taxon>
        <taxon>Hypocreomycetidae</taxon>
        <taxon>Glomerellales</taxon>
        <taxon>Glomerellaceae</taxon>
        <taxon>Colletotrichum</taxon>
        <taxon>Colletotrichum gloeosporioides species complex</taxon>
    </lineage>
</organism>
<gene>
    <name evidence="2" type="ORF">CKAH01_12267</name>
</gene>
<evidence type="ECO:0000313" key="2">
    <source>
        <dbReference type="EMBL" id="KAK2777001.1"/>
    </source>
</evidence>
<dbReference type="InterPro" id="IPR031348">
    <property type="entry name" value="PigL_N"/>
</dbReference>
<protein>
    <recommendedName>
        <fullName evidence="1">Azaphilone pigments biosynthesis cluster protein L N-terminal domain-containing protein</fullName>
    </recommendedName>
</protein>
<proteinExistence type="predicted"/>
<dbReference type="Proteomes" id="UP001281614">
    <property type="component" value="Unassembled WGS sequence"/>
</dbReference>
<evidence type="ECO:0000313" key="3">
    <source>
        <dbReference type="Proteomes" id="UP001281614"/>
    </source>
</evidence>
<feature type="domain" description="Azaphilone pigments biosynthesis cluster protein L N-terminal" evidence="1">
    <location>
        <begin position="6"/>
        <end position="187"/>
    </location>
</feature>